<dbReference type="AlphaFoldDB" id="A0A449BK52"/>
<dbReference type="InterPro" id="IPR000182">
    <property type="entry name" value="GNAT_dom"/>
</dbReference>
<sequence>MADLLVGLYRKDYIEGKKASEDVKIVRALSPNSDAIIAFVEKNFSKGWASEVKAALYKPNPTCFVAFYEGKIVGFSAYDATAKGYFGPIGVDETLRGKNIGKALLFAALEGMYHDGYGYGIIGGVNENVAPFYQKTCGAIVINLEGNVYDRFVRGLY</sequence>
<dbReference type="EMBL" id="LR215050">
    <property type="protein sequence ID" value="VEU82800.1"/>
    <property type="molecule type" value="Genomic_DNA"/>
</dbReference>
<protein>
    <recommendedName>
        <fullName evidence="1">N-acetyltransferase domain-containing protein</fullName>
    </recommendedName>
</protein>
<dbReference type="Proteomes" id="UP000290909">
    <property type="component" value="Chromosome"/>
</dbReference>
<gene>
    <name evidence="2" type="ORF">NCTC10172_00824</name>
</gene>
<dbReference type="CDD" id="cd04301">
    <property type="entry name" value="NAT_SF"/>
    <property type="match status" value="1"/>
</dbReference>
<name>A0A449BK52_9MOLU</name>
<feature type="domain" description="N-acetyltransferase" evidence="1">
    <location>
        <begin position="24"/>
        <end position="157"/>
    </location>
</feature>
<dbReference type="InterPro" id="IPR016181">
    <property type="entry name" value="Acyl_CoA_acyltransferase"/>
</dbReference>
<organism evidence="2 3">
    <name type="scientific">Acholeplasma hippikon</name>
    <dbReference type="NCBI Taxonomy" id="264636"/>
    <lineage>
        <taxon>Bacteria</taxon>
        <taxon>Bacillati</taxon>
        <taxon>Mycoplasmatota</taxon>
        <taxon>Mollicutes</taxon>
        <taxon>Acholeplasmatales</taxon>
        <taxon>Acholeplasmataceae</taxon>
        <taxon>Acholeplasma</taxon>
    </lineage>
</organism>
<dbReference type="RefSeq" id="WP_035368423.1">
    <property type="nucleotide sequence ID" value="NZ_LR215050.1"/>
</dbReference>
<dbReference type="Pfam" id="PF00583">
    <property type="entry name" value="Acetyltransf_1"/>
    <property type="match status" value="1"/>
</dbReference>
<reference evidence="2 3" key="1">
    <citation type="submission" date="2019-01" db="EMBL/GenBank/DDBJ databases">
        <authorList>
            <consortium name="Pathogen Informatics"/>
        </authorList>
    </citation>
    <scope>NUCLEOTIDE SEQUENCE [LARGE SCALE GENOMIC DNA]</scope>
    <source>
        <strain evidence="2 3">NCTC10172</strain>
    </source>
</reference>
<proteinExistence type="predicted"/>
<dbReference type="STRING" id="1408416.GCA_000702765_00262"/>
<evidence type="ECO:0000313" key="2">
    <source>
        <dbReference type="EMBL" id="VEU82800.1"/>
    </source>
</evidence>
<keyword evidence="3" id="KW-1185">Reference proteome</keyword>
<evidence type="ECO:0000313" key="3">
    <source>
        <dbReference type="Proteomes" id="UP000290909"/>
    </source>
</evidence>
<dbReference type="SUPFAM" id="SSF55729">
    <property type="entry name" value="Acyl-CoA N-acyltransferases (Nat)"/>
    <property type="match status" value="1"/>
</dbReference>
<evidence type="ECO:0000259" key="1">
    <source>
        <dbReference type="PROSITE" id="PS51186"/>
    </source>
</evidence>
<dbReference type="Gene3D" id="3.40.630.30">
    <property type="match status" value="1"/>
</dbReference>
<accession>A0A449BK52</accession>
<dbReference type="KEGG" id="ahk:NCTC10172_00824"/>
<dbReference type="PROSITE" id="PS51186">
    <property type="entry name" value="GNAT"/>
    <property type="match status" value="1"/>
</dbReference>
<dbReference type="GO" id="GO:0016747">
    <property type="term" value="F:acyltransferase activity, transferring groups other than amino-acyl groups"/>
    <property type="evidence" value="ECO:0007669"/>
    <property type="project" value="InterPro"/>
</dbReference>